<name>Q52593_9ZZZZ</name>
<organism evidence="1">
    <name type="scientific">Plasmid Ti</name>
    <dbReference type="NCBI Taxonomy" id="2512"/>
    <lineage>
        <taxon>other sequences</taxon>
        <taxon>plasmids</taxon>
    </lineage>
</organism>
<dbReference type="AlphaFoldDB" id="Q52593"/>
<accession>Q52593</accession>
<keyword evidence="1" id="KW-0614">Plasmid</keyword>
<evidence type="ECO:0000313" key="1">
    <source>
        <dbReference type="EMBL" id="AAA88639.1"/>
    </source>
</evidence>
<reference evidence="1" key="1">
    <citation type="journal article" date="1989" name="Plasmid">
        <title>Sequence and distribution of IS866, a novel T region-associated insertion sequence from Agrobacterium tumefaciens.</title>
        <authorList>
            <person name="Bonnard G."/>
            <person name="Vincent F."/>
            <person name="Otten L."/>
        </authorList>
    </citation>
    <scope>NUCLEOTIDE SEQUENCE</scope>
    <source>
        <plasmid evidence="1">Ti</plasmid>
    </source>
</reference>
<sequence>MLPQPQGQAMLSGSITCSTRGRLWGSARALRAFARGGLFGIGSAGRDLFLDEGDLRLRFGNRGLQIFQCQFHLRRIELFRFWPELRAAIVLNLALQLLDQFLQRGDEGVLFGHHRLLMLTGRALNRQLELHRRKGVQYLDRKVRELAEIDRLRHMSS</sequence>
<protein>
    <submittedName>
        <fullName evidence="1">Uncharacterized protein</fullName>
    </submittedName>
</protein>
<geneLocation type="plasmid" evidence="1">
    <name>Ti</name>
</geneLocation>
<proteinExistence type="predicted"/>
<dbReference type="EMBL" id="M25805">
    <property type="protein sequence ID" value="AAA88639.1"/>
    <property type="molecule type" value="Genomic_DNA"/>
</dbReference>